<evidence type="ECO:0000259" key="5">
    <source>
        <dbReference type="Pfam" id="PF00551"/>
    </source>
</evidence>
<dbReference type="PANTHER" id="PTHR43369:SF2">
    <property type="entry name" value="PHOSPHORIBOSYLGLYCINAMIDE FORMYLTRANSFERASE"/>
    <property type="match status" value="1"/>
</dbReference>
<evidence type="ECO:0000313" key="7">
    <source>
        <dbReference type="Proteomes" id="UP001597295"/>
    </source>
</evidence>
<evidence type="ECO:0000256" key="2">
    <source>
        <dbReference type="ARBA" id="ARBA00022679"/>
    </source>
</evidence>
<keyword evidence="7" id="KW-1185">Reference proteome</keyword>
<dbReference type="GO" id="GO:0004644">
    <property type="term" value="F:phosphoribosylglycinamide formyltransferase activity"/>
    <property type="evidence" value="ECO:0007669"/>
    <property type="project" value="UniProtKB-EC"/>
</dbReference>
<dbReference type="NCBIfam" id="TIGR00639">
    <property type="entry name" value="PurN"/>
    <property type="match status" value="1"/>
</dbReference>
<dbReference type="SUPFAM" id="SSF53328">
    <property type="entry name" value="Formyltransferase"/>
    <property type="match status" value="1"/>
</dbReference>
<evidence type="ECO:0000313" key="6">
    <source>
        <dbReference type="EMBL" id="MFD2261350.1"/>
    </source>
</evidence>
<dbReference type="Proteomes" id="UP001597295">
    <property type="component" value="Unassembled WGS sequence"/>
</dbReference>
<comment type="pathway">
    <text evidence="1 4">Purine metabolism; IMP biosynthesis via de novo pathway; N(2)-formyl-N(1)-(5-phospho-D-ribosyl)glycinamide from N(1)-(5-phospho-D-ribosyl)glycinamide (10-formyl THF route): step 1/1.</text>
</comment>
<evidence type="ECO:0000256" key="4">
    <source>
        <dbReference type="HAMAP-Rule" id="MF_01930"/>
    </source>
</evidence>
<dbReference type="InterPro" id="IPR002376">
    <property type="entry name" value="Formyl_transf_N"/>
</dbReference>
<keyword evidence="3 4" id="KW-0658">Purine biosynthesis</keyword>
<gene>
    <name evidence="4 6" type="primary">purN</name>
    <name evidence="6" type="ORF">ACFSM5_00525</name>
</gene>
<feature type="binding site" evidence="4">
    <location>
        <position position="66"/>
    </location>
    <ligand>
        <name>(6R)-10-formyltetrahydrofolate</name>
        <dbReference type="ChEBI" id="CHEBI:195366"/>
    </ligand>
</feature>
<feature type="binding site" evidence="4">
    <location>
        <position position="108"/>
    </location>
    <ligand>
        <name>(6R)-10-formyltetrahydrofolate</name>
        <dbReference type="ChEBI" id="CHEBI:195366"/>
    </ligand>
</feature>
<dbReference type="PANTHER" id="PTHR43369">
    <property type="entry name" value="PHOSPHORIBOSYLGLYCINAMIDE FORMYLTRANSFERASE"/>
    <property type="match status" value="1"/>
</dbReference>
<dbReference type="Pfam" id="PF00551">
    <property type="entry name" value="Formyl_trans_N"/>
    <property type="match status" value="1"/>
</dbReference>
<dbReference type="InterPro" id="IPR004607">
    <property type="entry name" value="GART"/>
</dbReference>
<dbReference type="HAMAP" id="MF_01930">
    <property type="entry name" value="PurN"/>
    <property type="match status" value="1"/>
</dbReference>
<dbReference type="EMBL" id="JBHUIP010000001">
    <property type="protein sequence ID" value="MFD2261350.1"/>
    <property type="molecule type" value="Genomic_DNA"/>
</dbReference>
<comment type="catalytic activity">
    <reaction evidence="4">
        <text>N(1)-(5-phospho-beta-D-ribosyl)glycinamide + (6R)-10-formyltetrahydrofolate = N(2)-formyl-N(1)-(5-phospho-beta-D-ribosyl)glycinamide + (6S)-5,6,7,8-tetrahydrofolate + H(+)</text>
        <dbReference type="Rhea" id="RHEA:15053"/>
        <dbReference type="ChEBI" id="CHEBI:15378"/>
        <dbReference type="ChEBI" id="CHEBI:57453"/>
        <dbReference type="ChEBI" id="CHEBI:143788"/>
        <dbReference type="ChEBI" id="CHEBI:147286"/>
        <dbReference type="ChEBI" id="CHEBI:195366"/>
        <dbReference type="EC" id="2.1.2.2"/>
    </reaction>
</comment>
<comment type="function">
    <text evidence="4">Catalyzes the transfer of a formyl group from 10-formyltetrahydrofolate to 5-phospho-ribosyl-glycinamide (GAR), producing 5-phospho-ribosyl-N-formylglycinamide (FGAR) and tetrahydrofolate.</text>
</comment>
<comment type="similarity">
    <text evidence="4">Belongs to the GART family.</text>
</comment>
<accession>A0ABW5DKT6</accession>
<feature type="domain" description="Formyl transferase N-terminal" evidence="5">
    <location>
        <begin position="6"/>
        <end position="183"/>
    </location>
</feature>
<dbReference type="EC" id="2.1.2.2" evidence="4"/>
<organism evidence="6 7">
    <name type="scientific">Lacibacterium aquatile</name>
    <dbReference type="NCBI Taxonomy" id="1168082"/>
    <lineage>
        <taxon>Bacteria</taxon>
        <taxon>Pseudomonadati</taxon>
        <taxon>Pseudomonadota</taxon>
        <taxon>Alphaproteobacteria</taxon>
        <taxon>Rhodospirillales</taxon>
        <taxon>Rhodospirillaceae</taxon>
    </lineage>
</organism>
<dbReference type="InterPro" id="IPR036477">
    <property type="entry name" value="Formyl_transf_N_sf"/>
</dbReference>
<dbReference type="Gene3D" id="3.40.50.170">
    <property type="entry name" value="Formyl transferase, N-terminal domain"/>
    <property type="match status" value="1"/>
</dbReference>
<feature type="site" description="Raises pKa of active site His" evidence="4">
    <location>
        <position position="146"/>
    </location>
</feature>
<protein>
    <recommendedName>
        <fullName evidence="4">Phosphoribosylglycinamide formyltransferase</fullName>
        <ecNumber evidence="4">2.1.2.2</ecNumber>
    </recommendedName>
    <alternativeName>
        <fullName evidence="4">5'-phosphoribosylglycinamide transformylase</fullName>
    </alternativeName>
    <alternativeName>
        <fullName evidence="4">GAR transformylase</fullName>
        <shortName evidence="4">GART</shortName>
    </alternativeName>
</protein>
<keyword evidence="2 4" id="KW-0808">Transferase</keyword>
<name>A0ABW5DKT6_9PROT</name>
<evidence type="ECO:0000256" key="3">
    <source>
        <dbReference type="ARBA" id="ARBA00022755"/>
    </source>
</evidence>
<dbReference type="RefSeq" id="WP_379873990.1">
    <property type="nucleotide sequence ID" value="NZ_JBHUIP010000001.1"/>
</dbReference>
<feature type="binding site" evidence="4">
    <location>
        <begin position="13"/>
        <end position="15"/>
    </location>
    <ligand>
        <name>N(1)-(5-phospho-beta-D-ribosyl)glycinamide</name>
        <dbReference type="ChEBI" id="CHEBI:143788"/>
    </ligand>
</feature>
<comment type="caution">
    <text evidence="6">The sequence shown here is derived from an EMBL/GenBank/DDBJ whole genome shotgun (WGS) entry which is preliminary data.</text>
</comment>
<dbReference type="CDD" id="cd08645">
    <property type="entry name" value="FMT_core_GART"/>
    <property type="match status" value="1"/>
</dbReference>
<evidence type="ECO:0000256" key="1">
    <source>
        <dbReference type="ARBA" id="ARBA00005054"/>
    </source>
</evidence>
<feature type="binding site" evidence="4">
    <location>
        <begin position="91"/>
        <end position="94"/>
    </location>
    <ligand>
        <name>(6R)-10-formyltetrahydrofolate</name>
        <dbReference type="ChEBI" id="CHEBI:195366"/>
    </ligand>
</feature>
<feature type="active site" description="Proton donor" evidence="4">
    <location>
        <position position="110"/>
    </location>
</feature>
<reference evidence="7" key="1">
    <citation type="journal article" date="2019" name="Int. J. Syst. Evol. Microbiol.">
        <title>The Global Catalogue of Microorganisms (GCM) 10K type strain sequencing project: providing services to taxonomists for standard genome sequencing and annotation.</title>
        <authorList>
            <consortium name="The Broad Institute Genomics Platform"/>
            <consortium name="The Broad Institute Genome Sequencing Center for Infectious Disease"/>
            <person name="Wu L."/>
            <person name="Ma J."/>
        </authorList>
    </citation>
    <scope>NUCLEOTIDE SEQUENCE [LARGE SCALE GENOMIC DNA]</scope>
    <source>
        <strain evidence="7">CGMCC 1.19062</strain>
    </source>
</reference>
<sequence length="215" mass="23193">MVLKLGCLISGRGSNLQALIDACAAPDFPAEIALVLSNKADAEGLERAKAAGIATSVVNHKEYADRDSFDAELDRRLRAAGVELVCLAGFMRLLTDGFVEGWRDRMINIHPSLLPALKGLKTHERALEAGARFTGCTVHYVRPEMDEGPIIAQAVVPVLDEDDAASLGARVLAEEHKLYPLAVRLIAEKRLSITGNRITVTGDKNLATPLISPQF</sequence>
<proteinExistence type="inferred from homology"/>